<keyword evidence="11" id="KW-1185">Reference proteome</keyword>
<comment type="catalytic activity">
    <reaction evidence="1">
        <text>Endohydrolysis of (1-&gt;4)-alpha-D-glucosidic linkages in polysaccharides containing three or more (1-&gt;4)-alpha-linked D-glucose units.</text>
        <dbReference type="EC" id="3.2.1.1"/>
    </reaction>
</comment>
<evidence type="ECO:0000256" key="4">
    <source>
        <dbReference type="ARBA" id="ARBA00022525"/>
    </source>
</evidence>
<evidence type="ECO:0000256" key="3">
    <source>
        <dbReference type="ARBA" id="ARBA00012595"/>
    </source>
</evidence>
<dbReference type="GO" id="GO:0004556">
    <property type="term" value="F:alpha-amylase activity"/>
    <property type="evidence" value="ECO:0007669"/>
    <property type="project" value="UniProtKB-EC"/>
</dbReference>
<evidence type="ECO:0000256" key="5">
    <source>
        <dbReference type="ARBA" id="ARBA00022729"/>
    </source>
</evidence>
<dbReference type="RefSeq" id="WP_184839017.1">
    <property type="nucleotide sequence ID" value="NZ_JACHMN010000002.1"/>
</dbReference>
<name>A0A841BWQ6_9ACTN</name>
<dbReference type="InterPro" id="IPR013783">
    <property type="entry name" value="Ig-like_fold"/>
</dbReference>
<evidence type="ECO:0000256" key="7">
    <source>
        <dbReference type="SAM" id="MobiDB-lite"/>
    </source>
</evidence>
<feature type="domain" description="SD-repeat containing protein B" evidence="9">
    <location>
        <begin position="228"/>
        <end position="281"/>
    </location>
</feature>
<evidence type="ECO:0000313" key="11">
    <source>
        <dbReference type="Proteomes" id="UP000587527"/>
    </source>
</evidence>
<dbReference type="InterPro" id="IPR051417">
    <property type="entry name" value="SDr/BOS_complex"/>
</dbReference>
<dbReference type="SUPFAM" id="SSF49452">
    <property type="entry name" value="Starch-binding domain-like"/>
    <property type="match status" value="1"/>
</dbReference>
<protein>
    <recommendedName>
        <fullName evidence="3">alpha-amylase</fullName>
        <ecNumber evidence="3">3.2.1.1</ecNumber>
    </recommendedName>
    <alternativeName>
        <fullName evidence="6">1,4-alpha-D-glucan glucanohydrolase</fullName>
    </alternativeName>
</protein>
<organism evidence="10 11">
    <name type="scientific">Allocatelliglobosispora scoriae</name>
    <dbReference type="NCBI Taxonomy" id="643052"/>
    <lineage>
        <taxon>Bacteria</taxon>
        <taxon>Bacillati</taxon>
        <taxon>Actinomycetota</taxon>
        <taxon>Actinomycetes</taxon>
        <taxon>Micromonosporales</taxon>
        <taxon>Micromonosporaceae</taxon>
        <taxon>Allocatelliglobosispora</taxon>
    </lineage>
</organism>
<dbReference type="GO" id="GO:0030246">
    <property type="term" value="F:carbohydrate binding"/>
    <property type="evidence" value="ECO:0007669"/>
    <property type="project" value="InterPro"/>
</dbReference>
<feature type="region of interest" description="Disordered" evidence="7">
    <location>
        <begin position="687"/>
        <end position="746"/>
    </location>
</feature>
<feature type="signal peptide" evidence="8">
    <location>
        <begin position="1"/>
        <end position="32"/>
    </location>
</feature>
<dbReference type="InterPro" id="IPR013784">
    <property type="entry name" value="Carb-bd-like_fold"/>
</dbReference>
<evidence type="ECO:0000256" key="6">
    <source>
        <dbReference type="ARBA" id="ARBA00030238"/>
    </source>
</evidence>
<reference evidence="10 11" key="1">
    <citation type="submission" date="2020-08" db="EMBL/GenBank/DDBJ databases">
        <title>Sequencing the genomes of 1000 actinobacteria strains.</title>
        <authorList>
            <person name="Klenk H.-P."/>
        </authorList>
    </citation>
    <scope>NUCLEOTIDE SEQUENCE [LARGE SCALE GENOMIC DNA]</scope>
    <source>
        <strain evidence="10 11">DSM 45362</strain>
    </source>
</reference>
<feature type="chain" id="PRO_5032822614" description="alpha-amylase" evidence="8">
    <location>
        <begin position="33"/>
        <end position="746"/>
    </location>
</feature>
<keyword evidence="4" id="KW-0964">Secreted</keyword>
<dbReference type="Gene3D" id="2.60.40.10">
    <property type="entry name" value="Immunoglobulins"/>
    <property type="match status" value="1"/>
</dbReference>
<comment type="subcellular location">
    <subcellularLocation>
        <location evidence="2">Secreted</location>
    </subcellularLocation>
</comment>
<dbReference type="GO" id="GO:0005975">
    <property type="term" value="P:carbohydrate metabolic process"/>
    <property type="evidence" value="ECO:0007669"/>
    <property type="project" value="UniProtKB-ARBA"/>
</dbReference>
<accession>A0A841BWQ6</accession>
<gene>
    <name evidence="10" type="ORF">F4553_004530</name>
</gene>
<dbReference type="SUPFAM" id="SSF49478">
    <property type="entry name" value="Cna protein B-type domain"/>
    <property type="match status" value="1"/>
</dbReference>
<evidence type="ECO:0000259" key="9">
    <source>
        <dbReference type="Pfam" id="PF17210"/>
    </source>
</evidence>
<dbReference type="EC" id="3.2.1.1" evidence="3"/>
<evidence type="ECO:0000256" key="1">
    <source>
        <dbReference type="ARBA" id="ARBA00000548"/>
    </source>
</evidence>
<dbReference type="Proteomes" id="UP000587527">
    <property type="component" value="Unassembled WGS sequence"/>
</dbReference>
<evidence type="ECO:0000313" key="10">
    <source>
        <dbReference type="EMBL" id="MBB5871151.1"/>
    </source>
</evidence>
<evidence type="ECO:0000256" key="8">
    <source>
        <dbReference type="SAM" id="SignalP"/>
    </source>
</evidence>
<proteinExistence type="predicted"/>
<dbReference type="Pfam" id="PF17210">
    <property type="entry name" value="SdrD_B"/>
    <property type="match status" value="1"/>
</dbReference>
<comment type="caution">
    <text evidence="10">The sequence shown here is derived from an EMBL/GenBank/DDBJ whole genome shotgun (WGS) entry which is preliminary data.</text>
</comment>
<dbReference type="EMBL" id="JACHMN010000002">
    <property type="protein sequence ID" value="MBB5871151.1"/>
    <property type="molecule type" value="Genomic_DNA"/>
</dbReference>
<dbReference type="AlphaFoldDB" id="A0A841BWQ6"/>
<sequence length="746" mass="78160">MNAKSLRRACAVALASAMTLLGLFVPGAPAHAAAPGSITGVLTRNGVPVGMAWVTAQGDDGYGTDYTKGDGSFRITDLAAGAYQLSFNAPDHFEQWSHGKTSAATADPITVKAGANTVVNEALLPGATITGKLVDADGNGVQTGISLVTGTDEWDGVASAYTYDGSFSLTVLPGTYKLRFDDGVQEQWAHNARTFATATPIVVGSIGETITVDETRLPTGRLAGRFTEGGAGVAGVDVQLDSASSDYLATTTDANGYYAFEHVFGGAYKVSFAKWDDEDPTQRFQQWAYGKVSLQTAESVTVVPGSTTTVNDSRLPTGSVKITAKDARTGAVINDFWAYGGVRSGDTTNGAVILENVAIGSYQMVIGGAGYKILENVPLTVTEGVQTILTVQLVPYSKIKTKVVDAKTGAPVQGVCVFDTQPGFARTPDGCGDPERYSNAAGEVTVNLESPGSYQLFALPRQAPGYGAQWVGVNGGTGDQQSARLTTVADGATVTVPPIKLDKAGVITGKVTSQTGQRIRFGAVGLFPEYFNVGGNIADAELDSNGNYRIDFLGPYQWPLMFRGADHATQWSGTTGNRLVASKIKVTSGKTTTYNYQLRTGRAVVFTVTDRNAGGFVVLHDAVSGDYVSAGWADNGSPTMTMHVLSGEPIKVAWLGGAGWEWFGGTNFASAWSFVLARPAYQISLDHPVRPPTQRRESGPVGPYPPVRGSRADSSACKPSPGGCRTRGARPAIVGQAPDQCSLKAS</sequence>
<dbReference type="PANTHER" id="PTHR23303">
    <property type="entry name" value="CARBOXYPEPTIDASE REGULATORY REGION-CONTAINING"/>
    <property type="match status" value="1"/>
</dbReference>
<keyword evidence="5 8" id="KW-0732">Signal</keyword>
<dbReference type="InterPro" id="IPR033764">
    <property type="entry name" value="Sdr_B"/>
</dbReference>
<evidence type="ECO:0000256" key="2">
    <source>
        <dbReference type="ARBA" id="ARBA00004613"/>
    </source>
</evidence>
<dbReference type="GO" id="GO:0005576">
    <property type="term" value="C:extracellular region"/>
    <property type="evidence" value="ECO:0007669"/>
    <property type="project" value="UniProtKB-SubCell"/>
</dbReference>
<dbReference type="Gene3D" id="2.60.40.1120">
    <property type="entry name" value="Carboxypeptidase-like, regulatory domain"/>
    <property type="match status" value="1"/>
</dbReference>